<feature type="region of interest" description="Disordered" evidence="1">
    <location>
        <begin position="339"/>
        <end position="361"/>
    </location>
</feature>
<sequence length="1222" mass="128208">MSALVTALVLFLSFVSSVLAGSHAIPHGDKNTGKAFPRTAGLASGALDPSLFLSASKLPLLPIELPAEAGLRGILTMDSTEAQLCPHFAFKNFALANPDKTRYSAPWRVACGVDFYGGDLFPEPVTTQDGAFGCSVICQQTSKCRGAVFWPSSDNTRSGNCYLKKTLSDPISRAGFAAVVRRNDLKPDLALTTDKRFFEGQRVIGGEEFYQDHFPNGDCLEANSQYRDLVAAGSSLAHTVTSSVSAESVSNTSWSTFVAVSTPPPPSSTLVTGSTSSWSTNLASSIALVSALPSAPSASPSRTTYATDNETETTTNATSSFKIHLDGISTVEWKSTLTATSHSHESTRPKSSLRVSSEGWPTDFKPTATPFVSSEHSGKPTHSSKVGFQAFTTDVASMASPSSSVDAYESKLSFPADIESNLVPTKTARPMLSFKVPFDLMSSSTESAHGVGSSKPTSSSKVKIEGVSTDIEWISAPTAPGIGSESSPAKLPFKSEGFSTDVEWNSLPTETARPTVSLEVHSDWTLEWKSTPTASVASSQSYQADPLPTYIGPGSTLRKPNKTATATPTEVTETLQVTSSYDLHSSDDTPSATGVANVCAMLNGAQAGRRVPIEARDVKACGEWLKTKRPVPTTQSHDNFSQFLKDTEALERILGDEEAVFEFLKALNSSEASEKAAVIEYLKSLDVKDAAEEPKVPSFGRPCRNPCDFVCDSDDSLSVEEKLSRCHEWESAQISSTVEKVAAPDPTQIPDEAVEDDAEPLEADPLEDGPLEAEPAPSTPATLTKYMTSTVFAGPVIVTRTRSAESTVSSTEIAETTEIGTIPTFTQSSAATEASTPQTAHKTDTTIDAASKELAMITRTLLVAKVPAQATQTAPCVQLGQSCESMVVVFAPLATPTPSQKEGTSFTGHIAHATTFAASNSTPPAQAWPTRTLHVAANIMPSGNPMTVACSLWRKGDVDCNKFASIIMTVVPMPTLPSSDYKTFITHTPIGHAVTESSVAQATPSPSTAVSQGSPINVPAPSSPAAVSYSPPANVPTAVQDPTSIAASVTPQSKPVQITSKISPSAVSPTGWVYGPPPRPYLPPPFGKGETASASTSVAHEDTPSVSVSVSPTSASSGVSSATVVLSGPLPSETVIVPISSLSSGTVSVTPSASLVRTSTLATESSPKPSAGDAGNRYTPGMSKPGMGDYRTFNKASAATGRFRAPLLLFFIPLFAGLLVMS</sequence>
<feature type="compositionally biased region" description="Low complexity" evidence="1">
    <location>
        <begin position="1014"/>
        <end position="1029"/>
    </location>
</feature>
<feature type="region of interest" description="Disordered" evidence="1">
    <location>
        <begin position="1083"/>
        <end position="1113"/>
    </location>
</feature>
<accession>A0A9P6KUZ2</accession>
<name>A0A9P6KUZ2_9PLEO</name>
<feature type="compositionally biased region" description="Polar residues" evidence="1">
    <location>
        <begin position="1158"/>
        <end position="1168"/>
    </location>
</feature>
<proteinExistence type="predicted"/>
<evidence type="ECO:0000313" key="3">
    <source>
        <dbReference type="EMBL" id="KAF9739511.1"/>
    </source>
</evidence>
<dbReference type="EMBL" id="WJXW01000002">
    <property type="protein sequence ID" value="KAF9739511.1"/>
    <property type="molecule type" value="Genomic_DNA"/>
</dbReference>
<dbReference type="Gene3D" id="3.50.4.10">
    <property type="entry name" value="Hepatocyte Growth Factor"/>
    <property type="match status" value="1"/>
</dbReference>
<gene>
    <name evidence="3" type="ORF">PMIN01_02145</name>
</gene>
<feature type="region of interest" description="Disordered" evidence="1">
    <location>
        <begin position="1158"/>
        <end position="1187"/>
    </location>
</feature>
<feature type="compositionally biased region" description="Polar residues" evidence="1">
    <location>
        <begin position="996"/>
        <end position="1013"/>
    </location>
</feature>
<feature type="region of interest" description="Disordered" evidence="1">
    <location>
        <begin position="756"/>
        <end position="781"/>
    </location>
</feature>
<feature type="compositionally biased region" description="Acidic residues" evidence="1">
    <location>
        <begin position="756"/>
        <end position="771"/>
    </location>
</feature>
<evidence type="ECO:0000313" key="4">
    <source>
        <dbReference type="Proteomes" id="UP000756921"/>
    </source>
</evidence>
<feature type="signal peptide" evidence="2">
    <location>
        <begin position="1"/>
        <end position="20"/>
    </location>
</feature>
<dbReference type="OrthoDB" id="160645at2759"/>
<feature type="compositionally biased region" description="Low complexity" evidence="1">
    <location>
        <begin position="1104"/>
        <end position="1113"/>
    </location>
</feature>
<evidence type="ECO:0000256" key="1">
    <source>
        <dbReference type="SAM" id="MobiDB-lite"/>
    </source>
</evidence>
<feature type="region of interest" description="Disordered" evidence="1">
    <location>
        <begin position="293"/>
        <end position="316"/>
    </location>
</feature>
<dbReference type="Proteomes" id="UP000756921">
    <property type="component" value="Unassembled WGS sequence"/>
</dbReference>
<keyword evidence="2" id="KW-0732">Signal</keyword>
<feature type="region of interest" description="Disordered" evidence="1">
    <location>
        <begin position="996"/>
        <end position="1029"/>
    </location>
</feature>
<keyword evidence="4" id="KW-1185">Reference proteome</keyword>
<feature type="region of interest" description="Disordered" evidence="1">
    <location>
        <begin position="537"/>
        <end position="569"/>
    </location>
</feature>
<evidence type="ECO:0008006" key="5">
    <source>
        <dbReference type="Google" id="ProtNLM"/>
    </source>
</evidence>
<comment type="caution">
    <text evidence="3">The sequence shown here is derived from an EMBL/GenBank/DDBJ whole genome shotgun (WGS) entry which is preliminary data.</text>
</comment>
<reference evidence="3" key="1">
    <citation type="journal article" date="2020" name="Mol. Plant Microbe Interact.">
        <title>Genome Sequence of the Biocontrol Agent Coniothyrium minitans strain Conio (IMI 134523).</title>
        <authorList>
            <person name="Patel D."/>
            <person name="Shittu T.A."/>
            <person name="Baroncelli R."/>
            <person name="Muthumeenakshi S."/>
            <person name="Osborne T.H."/>
            <person name="Janganan T.K."/>
            <person name="Sreenivasaprasad S."/>
        </authorList>
    </citation>
    <scope>NUCLEOTIDE SEQUENCE</scope>
    <source>
        <strain evidence="3">Conio</strain>
    </source>
</reference>
<organism evidence="3 4">
    <name type="scientific">Paraphaeosphaeria minitans</name>
    <dbReference type="NCBI Taxonomy" id="565426"/>
    <lineage>
        <taxon>Eukaryota</taxon>
        <taxon>Fungi</taxon>
        <taxon>Dikarya</taxon>
        <taxon>Ascomycota</taxon>
        <taxon>Pezizomycotina</taxon>
        <taxon>Dothideomycetes</taxon>
        <taxon>Pleosporomycetidae</taxon>
        <taxon>Pleosporales</taxon>
        <taxon>Massarineae</taxon>
        <taxon>Didymosphaeriaceae</taxon>
        <taxon>Paraphaeosphaeria</taxon>
    </lineage>
</organism>
<feature type="chain" id="PRO_5040286251" description="Apple domain-containing protein" evidence="2">
    <location>
        <begin position="21"/>
        <end position="1222"/>
    </location>
</feature>
<protein>
    <recommendedName>
        <fullName evidence="5">Apple domain-containing protein</fullName>
    </recommendedName>
</protein>
<evidence type="ECO:0000256" key="2">
    <source>
        <dbReference type="SAM" id="SignalP"/>
    </source>
</evidence>
<dbReference type="AlphaFoldDB" id="A0A9P6KUZ2"/>